<dbReference type="GO" id="GO:0006508">
    <property type="term" value="P:proteolysis"/>
    <property type="evidence" value="ECO:0007669"/>
    <property type="project" value="InterPro"/>
</dbReference>
<dbReference type="OrthoDB" id="9802627at2"/>
<dbReference type="STRING" id="1503925.TH53_17055"/>
<dbReference type="PANTHER" id="PTHR30023">
    <property type="entry name" value="D-ALANYL-D-ALANINE CARBOXYPEPTIDASE"/>
    <property type="match status" value="1"/>
</dbReference>
<dbReference type="EMBL" id="JXRA01000075">
    <property type="protein sequence ID" value="KIO76043.1"/>
    <property type="molecule type" value="Genomic_DNA"/>
</dbReference>
<protein>
    <submittedName>
        <fullName evidence="3">Peptidase S13</fullName>
    </submittedName>
</protein>
<sequence>MKFKTARLFQPLCVLTLLLIVLFESCTVHRQMEKNVAHFIADSPVLNSHLVGFSLADLDQQGVIYEKDAGKYFIPASNVKLYTFYAGLKMLPDSIPSLRYIERGDSLIFWGTGDPSFLKRRLDGARALNFLRTSSKQLFFAPGRYTGNAYGKGWAWDDYNDDSQAEITEFPLMDNLVEIKNMGGRIDVIPRVFNDCLLKDSSIAEKGFTVIRNPEKNEFNYPSGSIPDGFKQLIPYKTSTATTLSVLRDTLHRNVQLIDMEMPQSAGTIYNMKSEDIFREMLLPSDNFIAEQLLLVYANQFQQKLNGTDAIRYILNKYLKDLPDSPRWVDGSGVSRMNLFSPADMVMLLRMIDKEVNNRSKLFSMLPAGGYSGTLINSYPTTDHPFVFAKTGTFSNNYNQSGYVLTKKGKVLVFSFMNNNFMEPVTRIKAEMARLMGYIHEKY</sequence>
<comment type="similarity">
    <text evidence="1">Belongs to the peptidase S13 family.</text>
</comment>
<comment type="caution">
    <text evidence="3">The sequence shown here is derived from an EMBL/GenBank/DDBJ whole genome shotgun (WGS) entry which is preliminary data.</text>
</comment>
<accession>A0A0D0F388</accession>
<proteinExistence type="inferred from homology"/>
<dbReference type="AlphaFoldDB" id="A0A0D0F388"/>
<dbReference type="Proteomes" id="UP000032049">
    <property type="component" value="Unassembled WGS sequence"/>
</dbReference>
<dbReference type="Pfam" id="PF02113">
    <property type="entry name" value="Peptidase_S13"/>
    <property type="match status" value="1"/>
</dbReference>
<name>A0A0D0F388_9SPHI</name>
<evidence type="ECO:0000313" key="4">
    <source>
        <dbReference type="Proteomes" id="UP000032049"/>
    </source>
</evidence>
<reference evidence="3 4" key="1">
    <citation type="submission" date="2015-01" db="EMBL/GenBank/DDBJ databases">
        <title>Draft genome sequence of Pedobacter sp. NL19 isolated from sludge of an effluent treatment pond in an abandoned uranium mine.</title>
        <authorList>
            <person name="Santos T."/>
            <person name="Caetano T."/>
            <person name="Covas C."/>
            <person name="Cruz A."/>
            <person name="Mendo S."/>
        </authorList>
    </citation>
    <scope>NUCLEOTIDE SEQUENCE [LARGE SCALE GENOMIC DNA]</scope>
    <source>
        <strain evidence="3 4">NL19</strain>
    </source>
</reference>
<dbReference type="InterPro" id="IPR012338">
    <property type="entry name" value="Beta-lactam/transpept-like"/>
</dbReference>
<dbReference type="PRINTS" id="PR00922">
    <property type="entry name" value="DADACBPTASE3"/>
</dbReference>
<dbReference type="SUPFAM" id="SSF56601">
    <property type="entry name" value="beta-lactamase/transpeptidase-like"/>
    <property type="match status" value="1"/>
</dbReference>
<dbReference type="InterPro" id="IPR000667">
    <property type="entry name" value="Peptidase_S13"/>
</dbReference>
<dbReference type="RefSeq" id="WP_041883591.1">
    <property type="nucleotide sequence ID" value="NZ_CP157278.1"/>
</dbReference>
<dbReference type="GO" id="GO:0000270">
    <property type="term" value="P:peptidoglycan metabolic process"/>
    <property type="evidence" value="ECO:0007669"/>
    <property type="project" value="TreeGrafter"/>
</dbReference>
<dbReference type="Gene3D" id="3.40.710.10">
    <property type="entry name" value="DD-peptidase/beta-lactamase superfamily"/>
    <property type="match status" value="2"/>
</dbReference>
<organism evidence="3 4">
    <name type="scientific">Pedobacter lusitanus</name>
    <dbReference type="NCBI Taxonomy" id="1503925"/>
    <lineage>
        <taxon>Bacteria</taxon>
        <taxon>Pseudomonadati</taxon>
        <taxon>Bacteroidota</taxon>
        <taxon>Sphingobacteriia</taxon>
        <taxon>Sphingobacteriales</taxon>
        <taxon>Sphingobacteriaceae</taxon>
        <taxon>Pedobacter</taxon>
    </lineage>
</organism>
<evidence type="ECO:0000313" key="3">
    <source>
        <dbReference type="EMBL" id="KIO76043.1"/>
    </source>
</evidence>
<evidence type="ECO:0000256" key="1">
    <source>
        <dbReference type="ARBA" id="ARBA00006096"/>
    </source>
</evidence>
<dbReference type="PANTHER" id="PTHR30023:SF0">
    <property type="entry name" value="PENICILLIN-SENSITIVE CARBOXYPEPTIDASE A"/>
    <property type="match status" value="1"/>
</dbReference>
<evidence type="ECO:0000256" key="2">
    <source>
        <dbReference type="ARBA" id="ARBA00022801"/>
    </source>
</evidence>
<gene>
    <name evidence="3" type="ORF">TH53_17055</name>
</gene>
<dbReference type="GO" id="GO:0004185">
    <property type="term" value="F:serine-type carboxypeptidase activity"/>
    <property type="evidence" value="ECO:0007669"/>
    <property type="project" value="InterPro"/>
</dbReference>
<keyword evidence="2" id="KW-0378">Hydrolase</keyword>
<keyword evidence="4" id="KW-1185">Reference proteome</keyword>